<comment type="caution">
    <text evidence="2">The sequence shown here is derived from an EMBL/GenBank/DDBJ whole genome shotgun (WGS) entry which is preliminary data.</text>
</comment>
<proteinExistence type="predicted"/>
<accession>A0A8X6UM92</accession>
<organism evidence="2 3">
    <name type="scientific">Nephila pilipes</name>
    <name type="common">Giant wood spider</name>
    <name type="synonym">Nephila maculata</name>
    <dbReference type="NCBI Taxonomy" id="299642"/>
    <lineage>
        <taxon>Eukaryota</taxon>
        <taxon>Metazoa</taxon>
        <taxon>Ecdysozoa</taxon>
        <taxon>Arthropoda</taxon>
        <taxon>Chelicerata</taxon>
        <taxon>Arachnida</taxon>
        <taxon>Araneae</taxon>
        <taxon>Araneomorphae</taxon>
        <taxon>Entelegynae</taxon>
        <taxon>Araneoidea</taxon>
        <taxon>Nephilidae</taxon>
        <taxon>Nephila</taxon>
    </lineage>
</organism>
<feature type="compositionally biased region" description="Basic and acidic residues" evidence="1">
    <location>
        <begin position="75"/>
        <end position="89"/>
    </location>
</feature>
<dbReference type="AlphaFoldDB" id="A0A8X6UM92"/>
<evidence type="ECO:0000313" key="3">
    <source>
        <dbReference type="Proteomes" id="UP000887013"/>
    </source>
</evidence>
<keyword evidence="3" id="KW-1185">Reference proteome</keyword>
<feature type="region of interest" description="Disordered" evidence="1">
    <location>
        <begin position="75"/>
        <end position="96"/>
    </location>
</feature>
<evidence type="ECO:0000313" key="2">
    <source>
        <dbReference type="EMBL" id="GFU24445.1"/>
    </source>
</evidence>
<evidence type="ECO:0000256" key="1">
    <source>
        <dbReference type="SAM" id="MobiDB-lite"/>
    </source>
</evidence>
<sequence>MMDTRENNPLTSAEILEFLRLEVPVRLELCRPITIASLSVWAKEFEQKGQHQQQANYLRSDSSPHQLPPIHLRNDLISHQRPPDLEKMPQHSILLR</sequence>
<gene>
    <name evidence="2" type="ORF">NPIL_239971</name>
</gene>
<protein>
    <submittedName>
        <fullName evidence="2">Uncharacterized protein</fullName>
    </submittedName>
</protein>
<name>A0A8X6UM92_NEPPI</name>
<dbReference type="EMBL" id="BMAW01128209">
    <property type="protein sequence ID" value="GFU24445.1"/>
    <property type="molecule type" value="Genomic_DNA"/>
</dbReference>
<dbReference type="Proteomes" id="UP000887013">
    <property type="component" value="Unassembled WGS sequence"/>
</dbReference>
<reference evidence="2" key="1">
    <citation type="submission" date="2020-08" db="EMBL/GenBank/DDBJ databases">
        <title>Multicomponent nature underlies the extraordinary mechanical properties of spider dragline silk.</title>
        <authorList>
            <person name="Kono N."/>
            <person name="Nakamura H."/>
            <person name="Mori M."/>
            <person name="Yoshida Y."/>
            <person name="Ohtoshi R."/>
            <person name="Malay A.D."/>
            <person name="Moran D.A.P."/>
            <person name="Tomita M."/>
            <person name="Numata K."/>
            <person name="Arakawa K."/>
        </authorList>
    </citation>
    <scope>NUCLEOTIDE SEQUENCE</scope>
</reference>